<feature type="region of interest" description="Disordered" evidence="1">
    <location>
        <begin position="1615"/>
        <end position="1675"/>
    </location>
</feature>
<organism evidence="7 8">
    <name type="scientific">Porites lobata</name>
    <dbReference type="NCBI Taxonomy" id="104759"/>
    <lineage>
        <taxon>Eukaryota</taxon>
        <taxon>Metazoa</taxon>
        <taxon>Cnidaria</taxon>
        <taxon>Anthozoa</taxon>
        <taxon>Hexacorallia</taxon>
        <taxon>Scleractinia</taxon>
        <taxon>Fungiina</taxon>
        <taxon>Poritidae</taxon>
        <taxon>Porites</taxon>
    </lineage>
</organism>
<dbReference type="InterPro" id="IPR056305">
    <property type="entry name" value="Ig_CFAP65_10th"/>
</dbReference>
<evidence type="ECO:0008006" key="9">
    <source>
        <dbReference type="Google" id="ProtNLM"/>
    </source>
</evidence>
<dbReference type="InterPro" id="IPR057467">
    <property type="entry name" value="Ig_CFAP65_8th"/>
</dbReference>
<feature type="compositionally biased region" description="Basic and acidic residues" evidence="1">
    <location>
        <begin position="1821"/>
        <end position="1840"/>
    </location>
</feature>
<name>A0ABN8NUK5_9CNID</name>
<dbReference type="Gene3D" id="2.60.40.10">
    <property type="entry name" value="Immunoglobulins"/>
    <property type="match status" value="11"/>
</dbReference>
<evidence type="ECO:0000259" key="4">
    <source>
        <dbReference type="Pfam" id="PF24816"/>
    </source>
</evidence>
<dbReference type="PANTHER" id="PTHR46127:SF1">
    <property type="entry name" value="CILIA- AND FLAGELLA-ASSOCIATED PROTEIN 65"/>
    <property type="match status" value="1"/>
</dbReference>
<keyword evidence="8" id="KW-1185">Reference proteome</keyword>
<dbReference type="InterPro" id="IPR052614">
    <property type="entry name" value="CFAP65"/>
</dbReference>
<evidence type="ECO:0000259" key="3">
    <source>
        <dbReference type="Pfam" id="PF24507"/>
    </source>
</evidence>
<dbReference type="InterPro" id="IPR013783">
    <property type="entry name" value="Ig-like_fold"/>
</dbReference>
<reference evidence="7 8" key="1">
    <citation type="submission" date="2022-05" db="EMBL/GenBank/DDBJ databases">
        <authorList>
            <consortium name="Genoscope - CEA"/>
            <person name="William W."/>
        </authorList>
    </citation>
    <scope>NUCLEOTIDE SEQUENCE [LARGE SCALE GENOMIC DNA]</scope>
</reference>
<feature type="domain" description="CFAP65 eight Ig-like" evidence="5">
    <location>
        <begin position="860"/>
        <end position="959"/>
    </location>
</feature>
<feature type="region of interest" description="Disordered" evidence="1">
    <location>
        <begin position="1780"/>
        <end position="1864"/>
    </location>
</feature>
<evidence type="ECO:0000259" key="6">
    <source>
        <dbReference type="Pfam" id="PF25249"/>
    </source>
</evidence>
<evidence type="ECO:0000256" key="1">
    <source>
        <dbReference type="SAM" id="MobiDB-lite"/>
    </source>
</evidence>
<feature type="domain" description="CFAP65 seventh Ig-like" evidence="6">
    <location>
        <begin position="752"/>
        <end position="845"/>
    </location>
</feature>
<dbReference type="Pfam" id="PF25248">
    <property type="entry name" value="Ig_CFAP65_8th"/>
    <property type="match status" value="1"/>
</dbReference>
<evidence type="ECO:0000313" key="7">
    <source>
        <dbReference type="EMBL" id="CAH3119063.1"/>
    </source>
</evidence>
<dbReference type="Proteomes" id="UP001159405">
    <property type="component" value="Unassembled WGS sequence"/>
</dbReference>
<protein>
    <recommendedName>
        <fullName evidence="9">Coiled-coil domain-containing protein 108</fullName>
    </recommendedName>
</protein>
<feature type="compositionally biased region" description="Polar residues" evidence="1">
    <location>
        <begin position="1619"/>
        <end position="1633"/>
    </location>
</feature>
<dbReference type="Pfam" id="PF24507">
    <property type="entry name" value="Ig_CFAP65_4th"/>
    <property type="match status" value="1"/>
</dbReference>
<dbReference type="Pfam" id="PF25249">
    <property type="entry name" value="Ig_CFAP65_7th"/>
    <property type="match status" value="1"/>
</dbReference>
<feature type="domain" description="CFAP65 fourth Ig-like" evidence="3">
    <location>
        <begin position="342"/>
        <end position="434"/>
    </location>
</feature>
<dbReference type="InterPro" id="IPR058536">
    <property type="entry name" value="Ig_CFAP65_4th"/>
</dbReference>
<dbReference type="Pfam" id="PF24291">
    <property type="entry name" value="Ig_CFAP65"/>
    <property type="match status" value="1"/>
</dbReference>
<evidence type="ECO:0000259" key="2">
    <source>
        <dbReference type="Pfam" id="PF24291"/>
    </source>
</evidence>
<feature type="domain" description="CFAP65-like ninth Ig-like" evidence="4">
    <location>
        <begin position="985"/>
        <end position="1166"/>
    </location>
</feature>
<evidence type="ECO:0000313" key="8">
    <source>
        <dbReference type="Proteomes" id="UP001159405"/>
    </source>
</evidence>
<feature type="domain" description="CFAP65 tenth Ig-like" evidence="2">
    <location>
        <begin position="1169"/>
        <end position="1288"/>
    </location>
</feature>
<dbReference type="InterPro" id="IPR057470">
    <property type="entry name" value="Ig_CFAP65_7th"/>
</dbReference>
<gene>
    <name evidence="7" type="ORF">PLOB_00027171</name>
</gene>
<dbReference type="InterPro" id="IPR056344">
    <property type="entry name" value="Ig_CFAP65-like_9th"/>
</dbReference>
<dbReference type="Pfam" id="PF24816">
    <property type="entry name" value="Ig_CFAP65__9th"/>
    <property type="match status" value="1"/>
</dbReference>
<dbReference type="PANTHER" id="PTHR46127">
    <property type="entry name" value="CILIA- AND FLAGELLA-ASSOCIATED PROTEIN 65"/>
    <property type="match status" value="1"/>
</dbReference>
<evidence type="ECO:0000259" key="5">
    <source>
        <dbReference type="Pfam" id="PF25248"/>
    </source>
</evidence>
<accession>A0ABN8NUK5</accession>
<comment type="caution">
    <text evidence="7">The sequence shown here is derived from an EMBL/GenBank/DDBJ whole genome shotgun (WGS) entry which is preliminary data.</text>
</comment>
<feature type="compositionally biased region" description="Low complexity" evidence="1">
    <location>
        <begin position="1783"/>
        <end position="1798"/>
    </location>
</feature>
<dbReference type="EMBL" id="CALNXK010000033">
    <property type="protein sequence ID" value="CAH3119063.1"/>
    <property type="molecule type" value="Genomic_DNA"/>
</dbReference>
<proteinExistence type="predicted"/>
<sequence length="1922" mass="214352">MPVQTQRSVNHFGIEVADSVTWQGWEPGGEYTQQIVLKNVQIKTQKLQYKSPSSRFFTTLYPKPIVLSSGTSFTLPVTFRPLEKGQYEDCIEFETHEGVFSIPMKAVLPKADIAVPDSLKFGMCAVKDCVEVVFQITNTSDLVTKFQWKVLEPFSVVPESGTMAPRTSCSIKASFCPTAALVYEAIAICTYCAGQKTPFTKHVRIEGIGKFPHLMASVPGSKETSKLTSDGEVELNFGEVPVQTSASKWIELHNVSPVNAPFQVLQPSAATNVDTVFSCSHYHGVVPAESTIKLKVCFTPQNPRLQSVDYLDIMALGATNCSVIKCTGVGKGPDVVLDSDYLDMGVVESGKFVAKSFKIFNNSDVPAAYQFMIDCSQSVFKLETACGLLSGKGSETIVIRFAPTNPINYYRRLTCLVQNQDPLFIDLFGTCHTEQVKPAVLQKKHLDQYQTHVRRGLSRISPEQLNEDLKASKLQLDEDGALMAVETSSSVVVLPTMSDLSPMEEFFCHASVGETTAVVPHVSLDVHHADFGQLQDPNAVAQKTVNITNHTKGKITCMWMKDTKGIFSVSPEECDILPLKTASFRLTFRPNAANQFFSADLECYAFYKSMRDYRLVEDATMCPPWCLTLNTTGHTFALGTETFIPRSQFDTKHLVFPAVTVNAVSYRTLLLSNMGQNPIHFAFDDDPSGEFTCRPRTGLLTDKYQLIVFKLTPSEAKTFKHTVKCKLNDADKFTQEISLVGSAEIPSVKLNNQGTVYFKPTCLGTASTRRFELKNTSRIPLRFSWKIPGPQVKHLSIDPLQGIILPNENQAHTFHFIPLEGDKYLIKTKLTVKGLQTDAHRQTADEKNYLVRVIGEGSVGEIVCLEDSVNFGDIVVGSSVSRELTIHNNSDCSLHYNLFIDQEVTGPYDDDQTARDVLALEISSQSGVIPARTSQKITATAYPSRRIAYKFILSYELLSMFDDGKPFITCPKRQLAELQCQGVYPTLSVTDARCLGTGKGYSKVHIWSLFSLESLNECLESDPSPSELLYAAVTRHSTRRRVPVNTRAIMDFNFGAAPLGVDPCVVHLNLKNTGSVPAEWAFLFPSDLQLELEYWAETGEYDEDELHEMQVMDNKLFSIEPRGGKLLPGESHTVTLTYSHTVIGTNRLPVLFKVMRGREILVNFVGVTVDTESYYVHFPTTRHLFEPVPVGGTSPPVQVYELYNGGSRAVNYELDMEPLAQVQAQNYGCRIFECLNPSGEIPPGCFALIYWQFAPLEARTYMVDIPVRIVGGETVLVTFTGVGYDQRIMGDTLPVRDMGSTTIPAKQVVQVPKQLSYLSVECISFGDVPLYAVSHRIFFLTNSSKDHIISFRWLLEGSALEQVQVLLKHRQPILFEPKASVTSETIFIACTAGPGSSHDAQNVTLSNARKRKCKIVEQKFNPGLALIGLSETGPSLAARVWRSRQYELRQAALAPPPPHPKKKCLHCSLVFSRGDDEDDKLLISLSFMERNFVLLADLFLYFHEQLLLEPEWALSQYPMRPKAEWAIDSEAMRARGIIVLVVMIEPDHGFLKPQQTVLLKISFFSCGPPSHYDMDIVCEIVDETEMAEYNHKLICWTNMKEEKQYTFTITENDFKRPSSGPQLKSIKQPNRSMSHSEGDLRKYQALPPIGSPNETTRKKRGAATRQETPPPPVPPETFLLHLGVTARTHSIGEFNRKFSSSVDNFVIDQRYVLAQGSVGNQEREELSALITCSRPEMGIIQNVLSIILRGLLDDDNFHQRMAEISQEPVPYFRQLCETQYTTSSRPSSASSQSSNQSRSGEEVSGEVEAIPSTSQQPVGEHAQDDTMTEERAVSRTHEIIQRTSQSSLSIPDRLIETGGDPEMNTAQRQGVRRLPEFESLVETMLENTLLNLLTEANRGEVNLTSRTRVIALPPNRTNKTTR</sequence>
<dbReference type="Pfam" id="PF24771">
    <property type="entry name" value="Ig_CFAP74_1st"/>
    <property type="match status" value="1"/>
</dbReference>